<dbReference type="HOGENOM" id="CLU_844196_0_0_7"/>
<evidence type="ECO:0000313" key="4">
    <source>
        <dbReference type="Proteomes" id="UP000011131"/>
    </source>
</evidence>
<keyword evidence="2" id="KW-1133">Transmembrane helix</keyword>
<accession>L7U868</accession>
<evidence type="ECO:0000256" key="2">
    <source>
        <dbReference type="SAM" id="Phobius"/>
    </source>
</evidence>
<dbReference type="Proteomes" id="UP000011131">
    <property type="component" value="Chromosome"/>
</dbReference>
<evidence type="ECO:0000313" key="3">
    <source>
        <dbReference type="EMBL" id="AGC45101.1"/>
    </source>
</evidence>
<feature type="region of interest" description="Disordered" evidence="1">
    <location>
        <begin position="306"/>
        <end position="332"/>
    </location>
</feature>
<dbReference type="AlphaFoldDB" id="L7U868"/>
<keyword evidence="2" id="KW-0812">Transmembrane</keyword>
<evidence type="ECO:0000256" key="1">
    <source>
        <dbReference type="SAM" id="MobiDB-lite"/>
    </source>
</evidence>
<dbReference type="KEGG" id="msd:MYSTI_03795"/>
<keyword evidence="4" id="KW-1185">Reference proteome</keyword>
<name>L7U868_MYXSD</name>
<keyword evidence="2" id="KW-0472">Membrane</keyword>
<sequence>MNRWVPVAWITLGNFHITACSTAQGDCRLKRYFGVIVLVAGVLLGAIMSYRSASARTKEAQREADVQRIHADYLERVGWMRANPDANTYREELKPFFKNYFEQVDDHLKAFNGNKNFDNYLQELEKRAETGKDERAGDRKAFYDYARKIFDSLREGRYSPMWTSTDKGMRLDIVSSDVIMVMGKPQVRLQLVVWGAQRQLKDEGKVRKMVTSATFDTVWRLLDAKGKLLGEMRGSDPSMRIDHPERFIAEFPPQMVLGHYDLDLMPNEVARMEMTTTVSSRAASGGDVMATYAWKLDIPSEWKLGAGETWEGATQEERPEEEIDPSKKAAAN</sequence>
<organism evidence="3 4">
    <name type="scientific">Myxococcus stipitatus (strain DSM 14675 / JCM 12634 / Mx s8)</name>
    <dbReference type="NCBI Taxonomy" id="1278073"/>
    <lineage>
        <taxon>Bacteria</taxon>
        <taxon>Pseudomonadati</taxon>
        <taxon>Myxococcota</taxon>
        <taxon>Myxococcia</taxon>
        <taxon>Myxococcales</taxon>
        <taxon>Cystobacterineae</taxon>
        <taxon>Myxococcaceae</taxon>
        <taxon>Myxococcus</taxon>
    </lineage>
</organism>
<reference evidence="3 4" key="1">
    <citation type="journal article" date="2013" name="Genome Announc.">
        <title>Complete genome sequence of Myxococcus stipitatus strain DSM 14675, a fruiting myxobacterium.</title>
        <authorList>
            <person name="Huntley S."/>
            <person name="Kneip S."/>
            <person name="Treuner-Lange A."/>
            <person name="Sogaard-Andersen L."/>
        </authorList>
    </citation>
    <scope>NUCLEOTIDE SEQUENCE [LARGE SCALE GENOMIC DNA]</scope>
    <source>
        <strain evidence="4">DSM 14675 / JCM 12634 / Mx s8</strain>
    </source>
</reference>
<feature type="transmembrane region" description="Helical" evidence="2">
    <location>
        <begin position="32"/>
        <end position="50"/>
    </location>
</feature>
<protein>
    <submittedName>
        <fullName evidence="3">Uncharacterized protein</fullName>
    </submittedName>
</protein>
<dbReference type="EMBL" id="CP004025">
    <property type="protein sequence ID" value="AGC45101.1"/>
    <property type="molecule type" value="Genomic_DNA"/>
</dbReference>
<proteinExistence type="predicted"/>
<gene>
    <name evidence="3" type="ordered locus">MYSTI_03795</name>
</gene>
<dbReference type="PATRIC" id="fig|1278073.3.peg.3862"/>